<feature type="signal peptide" evidence="5">
    <location>
        <begin position="1"/>
        <end position="21"/>
    </location>
</feature>
<evidence type="ECO:0000256" key="5">
    <source>
        <dbReference type="RuleBase" id="RU365005"/>
    </source>
</evidence>
<dbReference type="GO" id="GO:1901982">
    <property type="term" value="F:maltose binding"/>
    <property type="evidence" value="ECO:0007669"/>
    <property type="project" value="TreeGrafter"/>
</dbReference>
<feature type="chain" id="PRO_5039750649" description="Maltodextrin-binding protein" evidence="5">
    <location>
        <begin position="22"/>
        <end position="433"/>
    </location>
</feature>
<dbReference type="GO" id="GO:0015768">
    <property type="term" value="P:maltose transport"/>
    <property type="evidence" value="ECO:0007669"/>
    <property type="project" value="TreeGrafter"/>
</dbReference>
<gene>
    <name evidence="7" type="ORF">SAMN04487943_109180</name>
</gene>
<dbReference type="PANTHER" id="PTHR30061">
    <property type="entry name" value="MALTOSE-BINDING PERIPLASMIC PROTEIN"/>
    <property type="match status" value="1"/>
</dbReference>
<comment type="similarity">
    <text evidence="1 5">Belongs to the bacterial solute-binding protein 1 family.</text>
</comment>
<proteinExistence type="inferred from homology"/>
<evidence type="ECO:0000313" key="8">
    <source>
        <dbReference type="Proteomes" id="UP000198565"/>
    </source>
</evidence>
<dbReference type="GO" id="GO:0015144">
    <property type="term" value="F:carbohydrate transmembrane transporter activity"/>
    <property type="evidence" value="ECO:0007669"/>
    <property type="project" value="InterPro"/>
</dbReference>
<keyword evidence="5" id="KW-1003">Cell membrane</keyword>
<keyword evidence="5" id="KW-0472">Membrane</keyword>
<evidence type="ECO:0000256" key="4">
    <source>
        <dbReference type="ARBA" id="ARBA00022729"/>
    </source>
</evidence>
<evidence type="ECO:0000256" key="6">
    <source>
        <dbReference type="SAM" id="MobiDB-lite"/>
    </source>
</evidence>
<keyword evidence="8" id="KW-1185">Reference proteome</keyword>
<protein>
    <recommendedName>
        <fullName evidence="5">Maltodextrin-binding protein</fullName>
    </recommendedName>
</protein>
<keyword evidence="5" id="KW-0449">Lipoprotein</keyword>
<dbReference type="InterPro" id="IPR006060">
    <property type="entry name" value="Maltose/Cyclodextrin-bd"/>
</dbReference>
<dbReference type="InterPro" id="IPR006059">
    <property type="entry name" value="SBP"/>
</dbReference>
<keyword evidence="2 5" id="KW-0813">Transport</keyword>
<dbReference type="STRING" id="334253.SAMN04487943_109180"/>
<feature type="region of interest" description="Disordered" evidence="6">
    <location>
        <begin position="29"/>
        <end position="56"/>
    </location>
</feature>
<dbReference type="GO" id="GO:0055052">
    <property type="term" value="C:ATP-binding cassette (ABC) transporter complex, substrate-binding subunit-containing"/>
    <property type="evidence" value="ECO:0007669"/>
    <property type="project" value="TreeGrafter"/>
</dbReference>
<evidence type="ECO:0000256" key="2">
    <source>
        <dbReference type="ARBA" id="ARBA00022448"/>
    </source>
</evidence>
<keyword evidence="4 5" id="KW-0732">Signal</keyword>
<keyword evidence="3 5" id="KW-0762">Sugar transport</keyword>
<dbReference type="Pfam" id="PF13416">
    <property type="entry name" value="SBP_bac_8"/>
    <property type="match status" value="1"/>
</dbReference>
<evidence type="ECO:0000256" key="1">
    <source>
        <dbReference type="ARBA" id="ARBA00008520"/>
    </source>
</evidence>
<dbReference type="GO" id="GO:0042956">
    <property type="term" value="P:maltodextrin transmembrane transport"/>
    <property type="evidence" value="ECO:0007669"/>
    <property type="project" value="TreeGrafter"/>
</dbReference>
<feature type="compositionally biased region" description="Acidic residues" evidence="6">
    <location>
        <begin position="31"/>
        <end position="50"/>
    </location>
</feature>
<comment type="subcellular location">
    <subcellularLocation>
        <location evidence="5">Cell membrane</location>
        <topology evidence="5">Lipid-anchor</topology>
    </subcellularLocation>
</comment>
<dbReference type="RefSeq" id="WP_091484703.1">
    <property type="nucleotide sequence ID" value="NZ_FOTR01000009.1"/>
</dbReference>
<name>A0A1I4NVJ3_9BACI</name>
<sequence length="433" mass="47812">MFKKKTLWGLLLMVGFILLLAACAPEREGAEEATGNDEGSDGTEEAEGTEETDKPEELVVWINDEDIAEDISVELFEKYTEETGIEISYRRVPMPDQVEELALAGPTGDGPDLFFQPQDRLGDVIAQGLAMPIDYSEEEMNGFTDVAIDAFTYDGDVYGTPVAVETYFAFYNKSIVDSAPETIDEVMEMSKEVTDASNDKYGFLVSPEFYYLYSFMNAYDGYVFGEEDGVYDPTDIGLDNEGSIEGLSKYQEFINEGLIPKTLTVDVLDGLFVEGKVGMVFSGPWNMPIYKEALGDDVATAPLPSMNGEIAPSFIGVKSWLVSYYSDHPKWAEDLAKFMTNDENSQTYFDVTGELPPRPEILDAVDDPLYKGYTEQVPNGTPMPNIPQMAQVWDMDIAIELINNGADVEEAVTDTVQNIKDNIDVSGGSSADE</sequence>
<dbReference type="AlphaFoldDB" id="A0A1I4NVJ3"/>
<organism evidence="7 8">
    <name type="scientific">Gracilibacillus orientalis</name>
    <dbReference type="NCBI Taxonomy" id="334253"/>
    <lineage>
        <taxon>Bacteria</taxon>
        <taxon>Bacillati</taxon>
        <taxon>Bacillota</taxon>
        <taxon>Bacilli</taxon>
        <taxon>Bacillales</taxon>
        <taxon>Bacillaceae</taxon>
        <taxon>Gracilibacillus</taxon>
    </lineage>
</organism>
<dbReference type="EMBL" id="FOTR01000009">
    <property type="protein sequence ID" value="SFM19564.1"/>
    <property type="molecule type" value="Genomic_DNA"/>
</dbReference>
<accession>A0A1I4NVJ3</accession>
<dbReference type="Gene3D" id="3.40.190.10">
    <property type="entry name" value="Periplasmic binding protein-like II"/>
    <property type="match status" value="2"/>
</dbReference>
<evidence type="ECO:0000313" key="7">
    <source>
        <dbReference type="EMBL" id="SFM19564.1"/>
    </source>
</evidence>
<dbReference type="PROSITE" id="PS51257">
    <property type="entry name" value="PROKAR_LIPOPROTEIN"/>
    <property type="match status" value="1"/>
</dbReference>
<dbReference type="OrthoDB" id="9766758at2"/>
<dbReference type="PANTHER" id="PTHR30061:SF50">
    <property type="entry name" value="MALTOSE_MALTODEXTRIN-BINDING PERIPLASMIC PROTEIN"/>
    <property type="match status" value="1"/>
</dbReference>
<dbReference type="PRINTS" id="PR00181">
    <property type="entry name" value="MALTOSEBP"/>
</dbReference>
<reference evidence="8" key="1">
    <citation type="submission" date="2016-10" db="EMBL/GenBank/DDBJ databases">
        <authorList>
            <person name="Varghese N."/>
            <person name="Submissions S."/>
        </authorList>
    </citation>
    <scope>NUCLEOTIDE SEQUENCE [LARGE SCALE GENOMIC DNA]</scope>
    <source>
        <strain evidence="8">CGMCC 1.4250</strain>
    </source>
</reference>
<dbReference type="SUPFAM" id="SSF53850">
    <property type="entry name" value="Periplasmic binding protein-like II"/>
    <property type="match status" value="1"/>
</dbReference>
<evidence type="ECO:0000256" key="3">
    <source>
        <dbReference type="ARBA" id="ARBA00022597"/>
    </source>
</evidence>
<dbReference type="Proteomes" id="UP000198565">
    <property type="component" value="Unassembled WGS sequence"/>
</dbReference>